<dbReference type="AlphaFoldDB" id="A0A1F8AHW4"/>
<dbReference type="OrthoDB" id="2744543at2759"/>
<protein>
    <submittedName>
        <fullName evidence="2">Acetyltransferase</fullName>
    </submittedName>
</protein>
<dbReference type="GO" id="GO:0016747">
    <property type="term" value="F:acyltransferase activity, transferring groups other than amino-acyl groups"/>
    <property type="evidence" value="ECO:0007669"/>
    <property type="project" value="InterPro"/>
</dbReference>
<organism evidence="2 3">
    <name type="scientific">Aspergillus bombycis</name>
    <dbReference type="NCBI Taxonomy" id="109264"/>
    <lineage>
        <taxon>Eukaryota</taxon>
        <taxon>Fungi</taxon>
        <taxon>Dikarya</taxon>
        <taxon>Ascomycota</taxon>
        <taxon>Pezizomycotina</taxon>
        <taxon>Eurotiomycetes</taxon>
        <taxon>Eurotiomycetidae</taxon>
        <taxon>Eurotiales</taxon>
        <taxon>Aspergillaceae</taxon>
        <taxon>Aspergillus</taxon>
    </lineage>
</organism>
<accession>A0A1F8AHW4</accession>
<dbReference type="InterPro" id="IPR000182">
    <property type="entry name" value="GNAT_dom"/>
</dbReference>
<reference evidence="2 3" key="1">
    <citation type="journal article" date="2016" name="Genome Biol. Evol.">
        <title>Draft genome sequence of an aflatoxigenic Aspergillus species, A. bombycis.</title>
        <authorList>
            <person name="Moore G.G."/>
            <person name="Mack B.M."/>
            <person name="Beltz S.B."/>
            <person name="Gilbert M.K."/>
        </authorList>
    </citation>
    <scope>NUCLEOTIDE SEQUENCE [LARGE SCALE GENOMIC DNA]</scope>
    <source>
        <strain evidence="3">NRRL 26010</strain>
    </source>
</reference>
<sequence length="212" mass="23880">MPLELHPATPPDTPTLATLFFTSFSDAFNTKLFPRTPDVHAWWTRALAKDIRNPRKQLLKVVDTDADPAKNEPAIVGFALWSLPAPASDADPTTGAEIEEELEDGFSPPWPESCDEDFCERFFGKNHERQVAVMGDKRYYYVDILGTHPAARRRGVATMLMNWGLERAKEESLEVYLSATQAGRLVYEKLGFEVRSTGELDGYVQDSMVWVP</sequence>
<keyword evidence="2" id="KW-0808">Transferase</keyword>
<dbReference type="STRING" id="109264.A0A1F8AHW4"/>
<dbReference type="InterPro" id="IPR052523">
    <property type="entry name" value="Trichothecene_AcTrans"/>
</dbReference>
<dbReference type="PANTHER" id="PTHR42791">
    <property type="entry name" value="GNAT FAMILY ACETYLTRANSFERASE"/>
    <property type="match status" value="1"/>
</dbReference>
<dbReference type="PROSITE" id="PS51186">
    <property type="entry name" value="GNAT"/>
    <property type="match status" value="1"/>
</dbReference>
<evidence type="ECO:0000313" key="3">
    <source>
        <dbReference type="Proteomes" id="UP000179179"/>
    </source>
</evidence>
<keyword evidence="3" id="KW-1185">Reference proteome</keyword>
<dbReference type="SUPFAM" id="SSF55729">
    <property type="entry name" value="Acyl-CoA N-acyltransferases (Nat)"/>
    <property type="match status" value="1"/>
</dbReference>
<proteinExistence type="predicted"/>
<dbReference type="Gene3D" id="3.40.630.30">
    <property type="match status" value="1"/>
</dbReference>
<dbReference type="PANTHER" id="PTHR42791:SF17">
    <property type="entry name" value="ACETYLTRANSFERASE, GNAT FAMILY FAMILY (AFU_ORTHOLOGUE AFUA_8G05690)"/>
    <property type="match status" value="1"/>
</dbReference>
<evidence type="ECO:0000313" key="2">
    <source>
        <dbReference type="EMBL" id="OGM50915.1"/>
    </source>
</evidence>
<evidence type="ECO:0000259" key="1">
    <source>
        <dbReference type="PROSITE" id="PS51186"/>
    </source>
</evidence>
<dbReference type="Pfam" id="PF13508">
    <property type="entry name" value="Acetyltransf_7"/>
    <property type="match status" value="1"/>
</dbReference>
<dbReference type="CDD" id="cd04301">
    <property type="entry name" value="NAT_SF"/>
    <property type="match status" value="1"/>
</dbReference>
<dbReference type="EMBL" id="LYCR01000002">
    <property type="protein sequence ID" value="OGM50915.1"/>
    <property type="molecule type" value="Genomic_DNA"/>
</dbReference>
<feature type="domain" description="N-acetyltransferase" evidence="1">
    <location>
        <begin position="85"/>
        <end position="212"/>
    </location>
</feature>
<dbReference type="InterPro" id="IPR016181">
    <property type="entry name" value="Acyl_CoA_acyltransferase"/>
</dbReference>
<comment type="caution">
    <text evidence="2">The sequence shown here is derived from an EMBL/GenBank/DDBJ whole genome shotgun (WGS) entry which is preliminary data.</text>
</comment>
<dbReference type="RefSeq" id="XP_022394632.1">
    <property type="nucleotide sequence ID" value="XM_022527614.1"/>
</dbReference>
<name>A0A1F8AHW4_9EURO</name>
<dbReference type="GeneID" id="34443874"/>
<gene>
    <name evidence="2" type="ORF">ABOM_000484</name>
</gene>
<dbReference type="Proteomes" id="UP000179179">
    <property type="component" value="Unassembled WGS sequence"/>
</dbReference>